<reference evidence="4" key="1">
    <citation type="submission" date="2025-08" db="UniProtKB">
        <authorList>
            <consortium name="RefSeq"/>
        </authorList>
    </citation>
    <scope>IDENTIFICATION</scope>
    <source>
        <tissue evidence="4">Seedling</tissue>
    </source>
</reference>
<dbReference type="CDD" id="cd06222">
    <property type="entry name" value="RNase_H_like"/>
    <property type="match status" value="1"/>
</dbReference>
<dbReference type="PANTHER" id="PTHR47723">
    <property type="entry name" value="OS05G0353850 PROTEIN"/>
    <property type="match status" value="1"/>
</dbReference>
<dbReference type="Pfam" id="PF13456">
    <property type="entry name" value="RVT_3"/>
    <property type="match status" value="1"/>
</dbReference>
<dbReference type="InterPro" id="IPR044730">
    <property type="entry name" value="RNase_H-like_dom_plant"/>
</dbReference>
<name>A0ABM4A3X6_ZIZJJ</name>
<dbReference type="InterPro" id="IPR002156">
    <property type="entry name" value="RNaseH_domain"/>
</dbReference>
<keyword evidence="3" id="KW-1185">Reference proteome</keyword>
<feature type="domain" description="RNase H type-1" evidence="1">
    <location>
        <begin position="224"/>
        <end position="343"/>
    </location>
</feature>
<dbReference type="RefSeq" id="XP_060671437.1">
    <property type="nucleotide sequence ID" value="XM_060815454.1"/>
</dbReference>
<dbReference type="InterPro" id="IPR036397">
    <property type="entry name" value="RNaseH_sf"/>
</dbReference>
<evidence type="ECO:0000313" key="4">
    <source>
        <dbReference type="RefSeq" id="XP_060671437.1"/>
    </source>
</evidence>
<dbReference type="InterPro" id="IPR026960">
    <property type="entry name" value="RVT-Znf"/>
</dbReference>
<dbReference type="PANTHER" id="PTHR47723:SF19">
    <property type="entry name" value="POLYNUCLEOTIDYL TRANSFERASE, RIBONUCLEASE H-LIKE SUPERFAMILY PROTEIN"/>
    <property type="match status" value="1"/>
</dbReference>
<organism evidence="3 4">
    <name type="scientific">Ziziphus jujuba</name>
    <name type="common">Chinese jujube</name>
    <name type="synonym">Ziziphus sativa</name>
    <dbReference type="NCBI Taxonomy" id="326968"/>
    <lineage>
        <taxon>Eukaryota</taxon>
        <taxon>Viridiplantae</taxon>
        <taxon>Streptophyta</taxon>
        <taxon>Embryophyta</taxon>
        <taxon>Tracheophyta</taxon>
        <taxon>Spermatophyta</taxon>
        <taxon>Magnoliopsida</taxon>
        <taxon>eudicotyledons</taxon>
        <taxon>Gunneridae</taxon>
        <taxon>Pentapetalae</taxon>
        <taxon>rosids</taxon>
        <taxon>fabids</taxon>
        <taxon>Rosales</taxon>
        <taxon>Rhamnaceae</taxon>
        <taxon>Paliureae</taxon>
        <taxon>Ziziphus</taxon>
    </lineage>
</organism>
<evidence type="ECO:0000313" key="3">
    <source>
        <dbReference type="Proteomes" id="UP001652623"/>
    </source>
</evidence>
<protein>
    <submittedName>
        <fullName evidence="4">Uncharacterized protein LOC132803181</fullName>
    </submittedName>
</protein>
<dbReference type="SUPFAM" id="SSF53098">
    <property type="entry name" value="Ribonuclease H-like"/>
    <property type="match status" value="1"/>
</dbReference>
<evidence type="ECO:0000259" key="1">
    <source>
        <dbReference type="Pfam" id="PF13456"/>
    </source>
</evidence>
<sequence>MVESLRLPNGGWNEERLQMFDSSTAANIHRIPITNWLLEDKLVWLLWNSGLHERLKFSMWKLANYGILTAHNLIARNIRVVEASCVHGCNCLKYANHLFFHCQVAKAIWFAMAWSIKWDAFTDFSLKEKLYLLGHPTRVFPVHSNDGAHFFLFGSIILHQLWQIRNSLRFENQHFSLENTMALLNFRVKEALTLFQRKTEIISTLRHGACMGSLKTPPQFIKINTDATIRNDNSLVGIVARSHEGEILKMWVVPFHSNIPDLAETFGILQGLVKAKQEGQTNIWCVSDTRRIILRLHNDDLQGTHWMAEGIIQDILIEKNTFQEVIFHWSPRESNIIADFVCN</sequence>
<gene>
    <name evidence="4" type="primary">LOC132803181</name>
</gene>
<dbReference type="Pfam" id="PF13966">
    <property type="entry name" value="zf-RVT"/>
    <property type="match status" value="1"/>
</dbReference>
<feature type="domain" description="Reverse transcriptase zinc-binding" evidence="2">
    <location>
        <begin position="44"/>
        <end position="109"/>
    </location>
</feature>
<proteinExistence type="predicted"/>
<dbReference type="InterPro" id="IPR053151">
    <property type="entry name" value="RNase_H-like"/>
</dbReference>
<dbReference type="Proteomes" id="UP001652623">
    <property type="component" value="Chromosome 3"/>
</dbReference>
<dbReference type="GeneID" id="132803181"/>
<evidence type="ECO:0000259" key="2">
    <source>
        <dbReference type="Pfam" id="PF13966"/>
    </source>
</evidence>
<dbReference type="Gene3D" id="3.30.420.10">
    <property type="entry name" value="Ribonuclease H-like superfamily/Ribonuclease H"/>
    <property type="match status" value="1"/>
</dbReference>
<accession>A0ABM4A3X6</accession>
<dbReference type="InterPro" id="IPR012337">
    <property type="entry name" value="RNaseH-like_sf"/>
</dbReference>